<dbReference type="Proteomes" id="UP000199205">
    <property type="component" value="Unassembled WGS sequence"/>
</dbReference>
<dbReference type="GO" id="GO:0005886">
    <property type="term" value="C:plasma membrane"/>
    <property type="evidence" value="ECO:0007669"/>
    <property type="project" value="UniProtKB-SubCell"/>
</dbReference>
<dbReference type="AlphaFoldDB" id="A0A1C3W8P0"/>
<dbReference type="InterPro" id="IPR022791">
    <property type="entry name" value="L-PG_synthase/AglD"/>
</dbReference>
<feature type="transmembrane region" description="Helical" evidence="6">
    <location>
        <begin position="301"/>
        <end position="321"/>
    </location>
</feature>
<dbReference type="EMBL" id="FMAF01000009">
    <property type="protein sequence ID" value="SCB36261.1"/>
    <property type="molecule type" value="Genomic_DNA"/>
</dbReference>
<evidence type="ECO:0000256" key="6">
    <source>
        <dbReference type="SAM" id="Phobius"/>
    </source>
</evidence>
<dbReference type="Pfam" id="PF03706">
    <property type="entry name" value="LPG_synthase_TM"/>
    <property type="match status" value="1"/>
</dbReference>
<keyword evidence="3 6" id="KW-0812">Transmembrane</keyword>
<evidence type="ECO:0000256" key="5">
    <source>
        <dbReference type="ARBA" id="ARBA00023136"/>
    </source>
</evidence>
<name>A0A1C3W8P0_9HYPH</name>
<evidence type="ECO:0000256" key="2">
    <source>
        <dbReference type="ARBA" id="ARBA00022475"/>
    </source>
</evidence>
<keyword evidence="2" id="KW-1003">Cell membrane</keyword>
<feature type="transmembrane region" description="Helical" evidence="6">
    <location>
        <begin position="271"/>
        <end position="289"/>
    </location>
</feature>
<organism evidence="7 8">
    <name type="scientific">Rhizobium lusitanum</name>
    <dbReference type="NCBI Taxonomy" id="293958"/>
    <lineage>
        <taxon>Bacteria</taxon>
        <taxon>Pseudomonadati</taxon>
        <taxon>Pseudomonadota</taxon>
        <taxon>Alphaproteobacteria</taxon>
        <taxon>Hyphomicrobiales</taxon>
        <taxon>Rhizobiaceae</taxon>
        <taxon>Rhizobium/Agrobacterium group</taxon>
        <taxon>Rhizobium</taxon>
    </lineage>
</organism>
<gene>
    <name evidence="7" type="ORF">GA0061101_10940</name>
</gene>
<evidence type="ECO:0000313" key="7">
    <source>
        <dbReference type="EMBL" id="SCB36261.1"/>
    </source>
</evidence>
<evidence type="ECO:0000256" key="3">
    <source>
        <dbReference type="ARBA" id="ARBA00022692"/>
    </source>
</evidence>
<feature type="transmembrane region" description="Helical" evidence="6">
    <location>
        <begin position="96"/>
        <end position="119"/>
    </location>
</feature>
<feature type="transmembrane region" description="Helical" evidence="6">
    <location>
        <begin position="341"/>
        <end position="364"/>
    </location>
</feature>
<feature type="transmembrane region" description="Helical" evidence="6">
    <location>
        <begin position="174"/>
        <end position="198"/>
    </location>
</feature>
<comment type="subcellular location">
    <subcellularLocation>
        <location evidence="1">Cell membrane</location>
        <topology evidence="1">Multi-pass membrane protein</topology>
    </subcellularLocation>
</comment>
<evidence type="ECO:0000256" key="1">
    <source>
        <dbReference type="ARBA" id="ARBA00004651"/>
    </source>
</evidence>
<evidence type="ECO:0000313" key="8">
    <source>
        <dbReference type="Proteomes" id="UP000199205"/>
    </source>
</evidence>
<proteinExistence type="predicted"/>
<accession>A0A1C3W8P0</accession>
<sequence length="381" mass="40617">MNLRMTAASHEMEPVSLWVAYRMDDTKGAEAPLSTTKEDSLPAELLKAATPGASMKFGVLTGWALGFLALGGLILFVLHFSDFRAFTTTLMAADPIWLVAAALCQVLTYISAAAVWARVLKRAGSAIGMPSLLRLALLELFANQAIPTGGLSGSIIVVRGLIHRGVASSVAVTALLVAALSYYAAYLLVGLLAFVLLWNMADLSRALMSISAIFLGVIVLLAGAVIALTRSRGRFIPKAALGWKPVARMVAMFANIRADIFYDGRLIFETIALQTAIFLLDAATLWCAAKAVSLSIEPPKVFISFMMGSVVSTLSPVPMGLGTFEATCTAMLHFLGGTVEASLAATLVLRGFTLWLPMLPGLWFMRHEAKLASEPHVQTIG</sequence>
<feature type="transmembrane region" description="Helical" evidence="6">
    <location>
        <begin position="57"/>
        <end position="76"/>
    </location>
</feature>
<evidence type="ECO:0000256" key="4">
    <source>
        <dbReference type="ARBA" id="ARBA00022989"/>
    </source>
</evidence>
<dbReference type="PANTHER" id="PTHR39087:SF2">
    <property type="entry name" value="UPF0104 MEMBRANE PROTEIN MJ1595"/>
    <property type="match status" value="1"/>
</dbReference>
<feature type="transmembrane region" description="Helical" evidence="6">
    <location>
        <begin position="210"/>
        <end position="228"/>
    </location>
</feature>
<reference evidence="7 8" key="1">
    <citation type="submission" date="2016-08" db="EMBL/GenBank/DDBJ databases">
        <authorList>
            <person name="Seilhamer J.J."/>
        </authorList>
    </citation>
    <scope>NUCLEOTIDE SEQUENCE [LARGE SCALE GENOMIC DNA]</scope>
    <source>
        <strain evidence="7 8">P1-7</strain>
    </source>
</reference>
<keyword evidence="5 6" id="KW-0472">Membrane</keyword>
<keyword evidence="4 6" id="KW-1133">Transmembrane helix</keyword>
<dbReference type="PANTHER" id="PTHR39087">
    <property type="entry name" value="UPF0104 MEMBRANE PROTEIN MJ1595"/>
    <property type="match status" value="1"/>
</dbReference>
<protein>
    <recommendedName>
        <fullName evidence="9">Flippase-like domain-containing protein</fullName>
    </recommendedName>
</protein>
<evidence type="ECO:0008006" key="9">
    <source>
        <dbReference type="Google" id="ProtNLM"/>
    </source>
</evidence>